<dbReference type="Proteomes" id="UP001163255">
    <property type="component" value="Chromosome"/>
</dbReference>
<dbReference type="EMBL" id="CP103300">
    <property type="protein sequence ID" value="UYM15737.1"/>
    <property type="molecule type" value="Genomic_DNA"/>
</dbReference>
<evidence type="ECO:0000313" key="2">
    <source>
        <dbReference type="Proteomes" id="UP001163255"/>
    </source>
</evidence>
<gene>
    <name evidence="1" type="ORF">NX720_23400</name>
</gene>
<name>A0ABY6GT48_9GAMM</name>
<reference evidence="1" key="1">
    <citation type="submission" date="2022-10" db="EMBL/GenBank/DDBJ databases">
        <title>Completed Genome Sequence of two octocoral isolated bacterium, Endozoicomonas euniceicola EF212T and Endozoicomonas gorgoniicola PS125T.</title>
        <authorList>
            <person name="Chiou Y.-J."/>
            <person name="Chen Y.-H."/>
        </authorList>
    </citation>
    <scope>NUCLEOTIDE SEQUENCE</scope>
    <source>
        <strain evidence="1">EF212</strain>
    </source>
</reference>
<proteinExistence type="predicted"/>
<organism evidence="1 2">
    <name type="scientific">Endozoicomonas euniceicola</name>
    <dbReference type="NCBI Taxonomy" id="1234143"/>
    <lineage>
        <taxon>Bacteria</taxon>
        <taxon>Pseudomonadati</taxon>
        <taxon>Pseudomonadota</taxon>
        <taxon>Gammaproteobacteria</taxon>
        <taxon>Oceanospirillales</taxon>
        <taxon>Endozoicomonadaceae</taxon>
        <taxon>Endozoicomonas</taxon>
    </lineage>
</organism>
<dbReference type="RefSeq" id="WP_262597909.1">
    <property type="nucleotide sequence ID" value="NZ_CP103300.1"/>
</dbReference>
<accession>A0ABY6GT48</accession>
<protein>
    <submittedName>
        <fullName evidence="1">Uncharacterized protein</fullName>
    </submittedName>
</protein>
<sequence>MNHDQNNDNLWDAINRIEISVKNSQNDIKKLFLHSARQEITSERLDKNLTELQVVVAGIASATAAGFAENRERLDQQGADIRGIKEEIKGLNTRFDQLELLIRQALPNH</sequence>
<evidence type="ECO:0000313" key="1">
    <source>
        <dbReference type="EMBL" id="UYM15737.1"/>
    </source>
</evidence>
<keyword evidence="2" id="KW-1185">Reference proteome</keyword>